<evidence type="ECO:0000256" key="1">
    <source>
        <dbReference type="SAM" id="SignalP"/>
    </source>
</evidence>
<feature type="domain" description="Beta-lactamase-related" evidence="2">
    <location>
        <begin position="94"/>
        <end position="410"/>
    </location>
</feature>
<feature type="chain" id="PRO_5016090109" evidence="1">
    <location>
        <begin position="26"/>
        <end position="416"/>
    </location>
</feature>
<dbReference type="InterPro" id="IPR050789">
    <property type="entry name" value="Diverse_Enzym_Activities"/>
</dbReference>
<dbReference type="RefSeq" id="WP_112297834.1">
    <property type="nucleotide sequence ID" value="NZ_UAUF01000012.1"/>
</dbReference>
<dbReference type="Pfam" id="PF00144">
    <property type="entry name" value="Beta-lactamase"/>
    <property type="match status" value="1"/>
</dbReference>
<dbReference type="SUPFAM" id="SSF56601">
    <property type="entry name" value="beta-lactamase/transpeptidase-like"/>
    <property type="match status" value="1"/>
</dbReference>
<dbReference type="Proteomes" id="UP000250443">
    <property type="component" value="Unassembled WGS sequence"/>
</dbReference>
<dbReference type="PROSITE" id="PS51257">
    <property type="entry name" value="PROKAR_LIPOPROTEIN"/>
    <property type="match status" value="1"/>
</dbReference>
<dbReference type="EC" id="3.5.1.46" evidence="3"/>
<reference evidence="3 4" key="1">
    <citation type="submission" date="2018-06" db="EMBL/GenBank/DDBJ databases">
        <authorList>
            <consortium name="Pathogen Informatics"/>
            <person name="Doyle S."/>
        </authorList>
    </citation>
    <scope>NUCLEOTIDE SEQUENCE [LARGE SCALE GENOMIC DNA]</scope>
    <source>
        <strain evidence="3 4">NCTC11842</strain>
    </source>
</reference>
<organism evidence="3 4">
    <name type="scientific">Pseudomonas luteola</name>
    <dbReference type="NCBI Taxonomy" id="47886"/>
    <lineage>
        <taxon>Bacteria</taxon>
        <taxon>Pseudomonadati</taxon>
        <taxon>Pseudomonadota</taxon>
        <taxon>Gammaproteobacteria</taxon>
        <taxon>Pseudomonadales</taxon>
        <taxon>Pseudomonadaceae</taxon>
        <taxon>Pseudomonas</taxon>
    </lineage>
</organism>
<keyword evidence="3" id="KW-0378">Hydrolase</keyword>
<dbReference type="InterPro" id="IPR001466">
    <property type="entry name" value="Beta-lactam-related"/>
</dbReference>
<dbReference type="InterPro" id="IPR012338">
    <property type="entry name" value="Beta-lactam/transpept-like"/>
</dbReference>
<protein>
    <submittedName>
        <fullName evidence="3">6-aminohexanoate-dimer hydrolase</fullName>
        <ecNumber evidence="3">3.5.1.46</ecNumber>
    </submittedName>
</protein>
<dbReference type="GO" id="GO:0019875">
    <property type="term" value="F:6-aminohexanoate-dimer hydrolase activity"/>
    <property type="evidence" value="ECO:0007669"/>
    <property type="project" value="UniProtKB-EC"/>
</dbReference>
<dbReference type="PANTHER" id="PTHR43283">
    <property type="entry name" value="BETA-LACTAMASE-RELATED"/>
    <property type="match status" value="1"/>
</dbReference>
<dbReference type="EMBL" id="UAUF01000012">
    <property type="protein sequence ID" value="SPZ07703.1"/>
    <property type="molecule type" value="Genomic_DNA"/>
</dbReference>
<dbReference type="PANTHER" id="PTHR43283:SF14">
    <property type="entry name" value="BLL8153 PROTEIN"/>
    <property type="match status" value="1"/>
</dbReference>
<evidence type="ECO:0000313" key="3">
    <source>
        <dbReference type="EMBL" id="SPZ07703.1"/>
    </source>
</evidence>
<sequence>MTIIPKTAALSLLALFIAGCSTPQADTQTSKPELIGRAQDLYDLPPAYQPGTYRHMDQLFFTREVHRGPAVYSLPRQHEINVRYQTDDGTLGVDEFMQRNHVGGLLIIKNGKIALERYGLGNTKETRWTSFSVVKSISSSLVGAAVQQGRIKSVKEPIARYLPQLSGGAYDNVTIEQVLQMSSGAAWNETYRDPTSDRRRMFELQLANKPGELLKQLSGLKRASAPGTAFKYSTGESHLQSELVHAVTGMTTSDYLSERIWARMGMERDAFWQLDARAGQEIGSSGFSATLRDYGRFGQFILNDGVINGERILPAGWIDQATRVDPASYLAPGKLYEGEYSLGYGYQWWTFPVGTHALPGHEGGAFEAQGIFGQFLYINRKEGVVAVVWSAWPKPEMDKQEMETYAFLGAAIKALR</sequence>
<evidence type="ECO:0000259" key="2">
    <source>
        <dbReference type="Pfam" id="PF00144"/>
    </source>
</evidence>
<feature type="signal peptide" evidence="1">
    <location>
        <begin position="1"/>
        <end position="25"/>
    </location>
</feature>
<proteinExistence type="predicted"/>
<keyword evidence="1" id="KW-0732">Signal</keyword>
<gene>
    <name evidence="3" type="primary">nylB</name>
    <name evidence="3" type="ORF">NCTC11842_02460</name>
</gene>
<accession>A0A2X2CKY4</accession>
<evidence type="ECO:0000313" key="4">
    <source>
        <dbReference type="Proteomes" id="UP000250443"/>
    </source>
</evidence>
<dbReference type="Gene3D" id="3.40.710.10">
    <property type="entry name" value="DD-peptidase/beta-lactamase superfamily"/>
    <property type="match status" value="1"/>
</dbReference>
<dbReference type="AlphaFoldDB" id="A0A2X2CKY4"/>
<name>A0A2X2CKY4_PSELU</name>